<evidence type="ECO:0000313" key="1">
    <source>
        <dbReference type="EMBL" id="ETJ35571.1"/>
    </source>
</evidence>
<dbReference type="AlphaFoldDB" id="W1XZI4"/>
<comment type="caution">
    <text evidence="1">The sequence shown here is derived from an EMBL/GenBank/DDBJ whole genome shotgun (WGS) entry which is preliminary data.</text>
</comment>
<reference evidence="1" key="1">
    <citation type="submission" date="2013-12" db="EMBL/GenBank/DDBJ databases">
        <title>A Varibaculum cambriense genome reconstructed from a premature infant gut community with otherwise low bacterial novelty that shifts toward anaerobic metabolism during the third week of life.</title>
        <authorList>
            <person name="Brown C.T."/>
            <person name="Sharon I."/>
            <person name="Thomas B.C."/>
            <person name="Castelle C.J."/>
            <person name="Morowitz M.J."/>
            <person name="Banfield J.F."/>
        </authorList>
    </citation>
    <scope>NUCLEOTIDE SEQUENCE</scope>
</reference>
<proteinExistence type="predicted"/>
<dbReference type="EMBL" id="AZMM01010059">
    <property type="protein sequence ID" value="ETJ35571.1"/>
    <property type="molecule type" value="Genomic_DNA"/>
</dbReference>
<organism evidence="1">
    <name type="scientific">human gut metagenome</name>
    <dbReference type="NCBI Taxonomy" id="408170"/>
    <lineage>
        <taxon>unclassified sequences</taxon>
        <taxon>metagenomes</taxon>
        <taxon>organismal metagenomes</taxon>
    </lineage>
</organism>
<sequence length="31" mass="3560">HKEYKNGRGKGKGKEKNLKASRMLTLFVNVQ</sequence>
<gene>
    <name evidence="1" type="ORF">Q604_UNBC10059G0002</name>
</gene>
<feature type="non-terminal residue" evidence="1">
    <location>
        <position position="1"/>
    </location>
</feature>
<accession>W1XZI4</accession>
<name>W1XZI4_9ZZZZ</name>
<protein>
    <submittedName>
        <fullName evidence="1">Uncharacterized protein</fullName>
    </submittedName>
</protein>